<dbReference type="Pfam" id="PF01594">
    <property type="entry name" value="AI-2E_transport"/>
    <property type="match status" value="1"/>
</dbReference>
<comment type="caution">
    <text evidence="7">The sequence shown here is derived from an EMBL/GenBank/DDBJ whole genome shotgun (WGS) entry which is preliminary data.</text>
</comment>
<evidence type="ECO:0000256" key="1">
    <source>
        <dbReference type="ARBA" id="ARBA00004141"/>
    </source>
</evidence>
<gene>
    <name evidence="7" type="primary">ytvI</name>
    <name evidence="7" type="ORF">OCV63_16905</name>
</gene>
<evidence type="ECO:0000256" key="3">
    <source>
        <dbReference type="ARBA" id="ARBA00022692"/>
    </source>
</evidence>
<sequence length="372" mass="41184">MDRKYLRNVVNIVLFLVGVVLVCLFVPRFLVFFMPFVVGWIIAMIANPLVRFMEKRLKIVRKHSSMVIIIGTIALIVLGGYGILSWLAREIYGFIGILPDLYEALLGDLENTGANLAGLSEKIPPELVEKLAATINSLTESLGNLISTIGGPTVTAAGNIAKNIPNILVNVIFTILSAYFFIAERDKIIQWGREHTPEELRSKWRFITGKFRGAVGGYFRAQFKIMGVVAVILLVGFFVLRIKYALLWAILISILDFLPFFGTGTALIPWAALKVLSGNYKFAVGLIIIYLVSQLVRQVIQPKIVGDTIGLNPLSTMVFMYIGYKIGGIIAMIIAVPIGLIVINLYEAGAFEDIIKDVKELAEGLNQYRKGE</sequence>
<keyword evidence="4 6" id="KW-1133">Transmembrane helix</keyword>
<evidence type="ECO:0000313" key="7">
    <source>
        <dbReference type="EMBL" id="MCU6698542.1"/>
    </source>
</evidence>
<evidence type="ECO:0000256" key="6">
    <source>
        <dbReference type="SAM" id="Phobius"/>
    </source>
</evidence>
<keyword evidence="3 6" id="KW-0812">Transmembrane</keyword>
<organism evidence="7 8">
    <name type="scientific">Laedolimicola ammoniilytica</name>
    <dbReference type="NCBI Taxonomy" id="2981771"/>
    <lineage>
        <taxon>Bacteria</taxon>
        <taxon>Bacillati</taxon>
        <taxon>Bacillota</taxon>
        <taxon>Clostridia</taxon>
        <taxon>Lachnospirales</taxon>
        <taxon>Lachnospiraceae</taxon>
        <taxon>Laedolimicola</taxon>
    </lineage>
</organism>
<accession>A0ABT2S278</accession>
<dbReference type="PANTHER" id="PTHR21716">
    <property type="entry name" value="TRANSMEMBRANE PROTEIN"/>
    <property type="match status" value="1"/>
</dbReference>
<reference evidence="7 8" key="1">
    <citation type="journal article" date="2021" name="ISME Commun">
        <title>Automated analysis of genomic sequences facilitates high-throughput and comprehensive description of bacteria.</title>
        <authorList>
            <person name="Hitch T.C.A."/>
        </authorList>
    </citation>
    <scope>NUCLEOTIDE SEQUENCE [LARGE SCALE GENOMIC DNA]</scope>
    <source>
        <strain evidence="7 8">Sanger_04</strain>
    </source>
</reference>
<keyword evidence="5 6" id="KW-0472">Membrane</keyword>
<dbReference type="EMBL" id="JAOQKC010000039">
    <property type="protein sequence ID" value="MCU6698542.1"/>
    <property type="molecule type" value="Genomic_DNA"/>
</dbReference>
<feature type="transmembrane region" description="Helical" evidence="6">
    <location>
        <begin position="164"/>
        <end position="183"/>
    </location>
</feature>
<dbReference type="RefSeq" id="WP_158365384.1">
    <property type="nucleotide sequence ID" value="NZ_JAOQKC010000039.1"/>
</dbReference>
<evidence type="ECO:0000256" key="4">
    <source>
        <dbReference type="ARBA" id="ARBA00022989"/>
    </source>
</evidence>
<proteinExistence type="inferred from homology"/>
<feature type="transmembrane region" description="Helical" evidence="6">
    <location>
        <begin position="9"/>
        <end position="27"/>
    </location>
</feature>
<evidence type="ECO:0000256" key="2">
    <source>
        <dbReference type="ARBA" id="ARBA00009773"/>
    </source>
</evidence>
<feature type="transmembrane region" description="Helical" evidence="6">
    <location>
        <begin position="65"/>
        <end position="88"/>
    </location>
</feature>
<dbReference type="NCBIfam" id="TIGR02872">
    <property type="entry name" value="spore_ytvI"/>
    <property type="match status" value="1"/>
</dbReference>
<dbReference type="PANTHER" id="PTHR21716:SF68">
    <property type="entry name" value="TRANSPORT PROTEIN YTVI-RELATED"/>
    <property type="match status" value="1"/>
</dbReference>
<evidence type="ECO:0000313" key="8">
    <source>
        <dbReference type="Proteomes" id="UP001652461"/>
    </source>
</evidence>
<feature type="transmembrane region" description="Helical" evidence="6">
    <location>
        <begin position="221"/>
        <end position="240"/>
    </location>
</feature>
<feature type="transmembrane region" description="Helical" evidence="6">
    <location>
        <begin position="282"/>
        <end position="300"/>
    </location>
</feature>
<comment type="similarity">
    <text evidence="2">Belongs to the autoinducer-2 exporter (AI-2E) (TC 2.A.86) family.</text>
</comment>
<evidence type="ECO:0000256" key="5">
    <source>
        <dbReference type="ARBA" id="ARBA00023136"/>
    </source>
</evidence>
<name>A0ABT2S278_9FIRM</name>
<protein>
    <submittedName>
        <fullName evidence="7">Sporulation integral membrane protein YtvI</fullName>
    </submittedName>
</protein>
<feature type="transmembrane region" description="Helical" evidence="6">
    <location>
        <begin position="320"/>
        <end position="346"/>
    </location>
</feature>
<feature type="transmembrane region" description="Helical" evidence="6">
    <location>
        <begin position="246"/>
        <end position="270"/>
    </location>
</feature>
<dbReference type="InterPro" id="IPR002549">
    <property type="entry name" value="AI-2E-like"/>
</dbReference>
<comment type="subcellular location">
    <subcellularLocation>
        <location evidence="1">Membrane</location>
        <topology evidence="1">Multi-pass membrane protein</topology>
    </subcellularLocation>
</comment>
<dbReference type="Proteomes" id="UP001652461">
    <property type="component" value="Unassembled WGS sequence"/>
</dbReference>
<keyword evidence="8" id="KW-1185">Reference proteome</keyword>
<dbReference type="InterPro" id="IPR014227">
    <property type="entry name" value="YtvI-like"/>
</dbReference>